<comment type="caution">
    <text evidence="1">The sequence shown here is derived from an EMBL/GenBank/DDBJ whole genome shotgun (WGS) entry which is preliminary data.</text>
</comment>
<evidence type="ECO:0000313" key="1">
    <source>
        <dbReference type="EMBL" id="TVO66714.1"/>
    </source>
</evidence>
<name>A0A557RNF4_9GAMM</name>
<accession>A0A557RNF4</accession>
<dbReference type="PANTHER" id="PTHR12526">
    <property type="entry name" value="GLYCOSYLTRANSFERASE"/>
    <property type="match status" value="1"/>
</dbReference>
<gene>
    <name evidence="1" type="ORF">FPL11_03265</name>
</gene>
<dbReference type="PANTHER" id="PTHR12526:SF630">
    <property type="entry name" value="GLYCOSYLTRANSFERASE"/>
    <property type="match status" value="1"/>
</dbReference>
<dbReference type="Gene3D" id="3.40.50.2000">
    <property type="entry name" value="Glycogen Phosphorylase B"/>
    <property type="match status" value="1"/>
</dbReference>
<keyword evidence="2" id="KW-1185">Reference proteome</keyword>
<dbReference type="AlphaFoldDB" id="A0A557RNF4"/>
<dbReference type="Proteomes" id="UP000316688">
    <property type="component" value="Unassembled WGS sequence"/>
</dbReference>
<evidence type="ECO:0000313" key="2">
    <source>
        <dbReference type="Proteomes" id="UP000316688"/>
    </source>
</evidence>
<keyword evidence="1" id="KW-0808">Transferase</keyword>
<protein>
    <submittedName>
        <fullName evidence="1">Glycosyltransferase family 4 protein</fullName>
    </submittedName>
</protein>
<dbReference type="EMBL" id="VMKP01000001">
    <property type="protein sequence ID" value="TVO66714.1"/>
    <property type="molecule type" value="Genomic_DNA"/>
</dbReference>
<dbReference type="SUPFAM" id="SSF53756">
    <property type="entry name" value="UDP-Glycosyltransferase/glycogen phosphorylase"/>
    <property type="match status" value="1"/>
</dbReference>
<organism evidence="1 2">
    <name type="scientific">Spiribacter aquaticus</name>
    <dbReference type="NCBI Taxonomy" id="1935996"/>
    <lineage>
        <taxon>Bacteria</taxon>
        <taxon>Pseudomonadati</taxon>
        <taxon>Pseudomonadota</taxon>
        <taxon>Gammaproteobacteria</taxon>
        <taxon>Chromatiales</taxon>
        <taxon>Ectothiorhodospiraceae</taxon>
        <taxon>Spiribacter</taxon>
    </lineage>
</organism>
<sequence length="385" mass="44374">MQKQLMHNRSMRAAEIFMSNAILFHHPGPINDGLQSGRPVRVKNLLQAFSEIGFEVDVIAGNVSQRRKAAKKVKDKIGHGRQYKFMYAESSTMPTALTTASHFPIAPCMDPEIFFYLKRKNIPIGLFYRDIYWRFEEYSQKVSFWKRVFAISFFRYDLQWYQKTLKVMYLPSLQMGRFLPNPAKFNLSALPPAVGENSIGAPAETVTEPLNILYVGGLSSHYRLHVLFRVISRLSGVKLTVCTRSQEWSQLEHEYEEWLTPNIEIVHLSGEQLPELYEQHDVCSLFLEPNLYRSFAAPVKLYEYIGACRPIIASQDTNAGDFVEENNVGWSISYDDHSLEELLKYLISSPSEIIKQGRNCKPVAKKNTWRNRAENVARYLGDLDQ</sequence>
<dbReference type="GO" id="GO:0016740">
    <property type="term" value="F:transferase activity"/>
    <property type="evidence" value="ECO:0007669"/>
    <property type="project" value="UniProtKB-KW"/>
</dbReference>
<reference evidence="1 2" key="1">
    <citation type="submission" date="2019-07" db="EMBL/GenBank/DDBJ databases">
        <title>Reclasification of Spiribacter aquaticus.</title>
        <authorList>
            <person name="Leon M.J."/>
            <person name="Sanchez-Porro C."/>
            <person name="Ventosa A."/>
        </authorList>
    </citation>
    <scope>NUCLEOTIDE SEQUENCE [LARGE SCALE GENOMIC DNA]</scope>
    <source>
        <strain evidence="1 2">SP30</strain>
    </source>
</reference>
<proteinExistence type="predicted"/>
<dbReference type="Pfam" id="PF13692">
    <property type="entry name" value="Glyco_trans_1_4"/>
    <property type="match status" value="1"/>
</dbReference>